<dbReference type="PANTHER" id="PTHR47506:SF1">
    <property type="entry name" value="HTH-TYPE TRANSCRIPTIONAL REGULATOR YJDC"/>
    <property type="match status" value="1"/>
</dbReference>
<proteinExistence type="predicted"/>
<dbReference type="SUPFAM" id="SSF46689">
    <property type="entry name" value="Homeodomain-like"/>
    <property type="match status" value="1"/>
</dbReference>
<evidence type="ECO:0000313" key="6">
    <source>
        <dbReference type="EMBL" id="OMI40354.1"/>
    </source>
</evidence>
<comment type="caution">
    <text evidence="6">The sequence shown here is derived from an EMBL/GenBank/DDBJ whole genome shotgun (WGS) entry which is preliminary data.</text>
</comment>
<dbReference type="GO" id="GO:0003677">
    <property type="term" value="F:DNA binding"/>
    <property type="evidence" value="ECO:0007669"/>
    <property type="project" value="UniProtKB-UniRule"/>
</dbReference>
<dbReference type="Pfam" id="PF00440">
    <property type="entry name" value="TetR_N"/>
    <property type="match status" value="1"/>
</dbReference>
<keyword evidence="2 4" id="KW-0238">DNA-binding</keyword>
<feature type="domain" description="HTH tetR-type" evidence="5">
    <location>
        <begin position="12"/>
        <end position="72"/>
    </location>
</feature>
<protein>
    <submittedName>
        <fullName evidence="6">TetR family transcriptional regulator</fullName>
    </submittedName>
</protein>
<keyword evidence="3" id="KW-0804">Transcription</keyword>
<dbReference type="GeneID" id="96745215"/>
<evidence type="ECO:0000256" key="4">
    <source>
        <dbReference type="PROSITE-ProRule" id="PRU00335"/>
    </source>
</evidence>
<evidence type="ECO:0000256" key="2">
    <source>
        <dbReference type="ARBA" id="ARBA00023125"/>
    </source>
</evidence>
<evidence type="ECO:0000256" key="1">
    <source>
        <dbReference type="ARBA" id="ARBA00023015"/>
    </source>
</evidence>
<organism evidence="6 7">
    <name type="scientific">Streptomyces sparsogenes DSM 40356</name>
    <dbReference type="NCBI Taxonomy" id="1331668"/>
    <lineage>
        <taxon>Bacteria</taxon>
        <taxon>Bacillati</taxon>
        <taxon>Actinomycetota</taxon>
        <taxon>Actinomycetes</taxon>
        <taxon>Kitasatosporales</taxon>
        <taxon>Streptomycetaceae</taxon>
        <taxon>Streptomyces</taxon>
    </lineage>
</organism>
<evidence type="ECO:0000256" key="3">
    <source>
        <dbReference type="ARBA" id="ARBA00023163"/>
    </source>
</evidence>
<dbReference type="STRING" id="67365.GCA_001704635_07805"/>
<dbReference type="AlphaFoldDB" id="A0A1R1SPX7"/>
<dbReference type="InterPro" id="IPR036271">
    <property type="entry name" value="Tet_transcr_reg_TetR-rel_C_sf"/>
</dbReference>
<dbReference type="PRINTS" id="PR00455">
    <property type="entry name" value="HTHTETR"/>
</dbReference>
<reference evidence="6 7" key="1">
    <citation type="submission" date="2013-05" db="EMBL/GenBank/DDBJ databases">
        <title>Genome sequence of Streptomyces sparsogenes DSM 40356.</title>
        <authorList>
            <person name="Coyne S."/>
            <person name="Seebeck F.P."/>
        </authorList>
    </citation>
    <scope>NUCLEOTIDE SEQUENCE [LARGE SCALE GENOMIC DNA]</scope>
    <source>
        <strain evidence="6 7">DSM 40356</strain>
    </source>
</reference>
<dbReference type="Gene3D" id="1.10.357.10">
    <property type="entry name" value="Tetracycline Repressor, domain 2"/>
    <property type="match status" value="1"/>
</dbReference>
<keyword evidence="1" id="KW-0805">Transcription regulation</keyword>
<dbReference type="RefSeq" id="WP_065964815.1">
    <property type="nucleotide sequence ID" value="NZ_ASQP01000095.1"/>
</dbReference>
<name>A0A1R1SPX7_9ACTN</name>
<dbReference type="Proteomes" id="UP000186168">
    <property type="component" value="Unassembled WGS sequence"/>
</dbReference>
<sequence>MPVPKGATLDPARTREAILESATALLYERGLDGIGVAELCAAVGASKETLYRHFGSKDGLIEAVLENRSRRVLAWIADAAASAGAAPKARLTAVFRALATWYAAPGFRGCAIVNAAAQRHTSPATPIAARHLAGYLDLFTDIARATGVPEPEALGRQFLVLLQGATVVADHLAAPEAADTALSAALTLLEAAREPRP</sequence>
<dbReference type="InterPro" id="IPR009057">
    <property type="entry name" value="Homeodomain-like_sf"/>
</dbReference>
<evidence type="ECO:0000313" key="7">
    <source>
        <dbReference type="Proteomes" id="UP000186168"/>
    </source>
</evidence>
<accession>A0A1R1SPX7</accession>
<gene>
    <name evidence="6" type="ORF">SPAR_06285</name>
</gene>
<dbReference type="InterPro" id="IPR001647">
    <property type="entry name" value="HTH_TetR"/>
</dbReference>
<dbReference type="SUPFAM" id="SSF48498">
    <property type="entry name" value="Tetracyclin repressor-like, C-terminal domain"/>
    <property type="match status" value="1"/>
</dbReference>
<dbReference type="PANTHER" id="PTHR47506">
    <property type="entry name" value="TRANSCRIPTIONAL REGULATORY PROTEIN"/>
    <property type="match status" value="1"/>
</dbReference>
<keyword evidence="7" id="KW-1185">Reference proteome</keyword>
<feature type="DNA-binding region" description="H-T-H motif" evidence="4">
    <location>
        <begin position="35"/>
        <end position="54"/>
    </location>
</feature>
<dbReference type="EMBL" id="ASQP01000095">
    <property type="protein sequence ID" value="OMI40354.1"/>
    <property type="molecule type" value="Genomic_DNA"/>
</dbReference>
<dbReference type="PROSITE" id="PS50977">
    <property type="entry name" value="HTH_TETR_2"/>
    <property type="match status" value="1"/>
</dbReference>
<evidence type="ECO:0000259" key="5">
    <source>
        <dbReference type="PROSITE" id="PS50977"/>
    </source>
</evidence>